<evidence type="ECO:0000256" key="4">
    <source>
        <dbReference type="ARBA" id="ARBA00022737"/>
    </source>
</evidence>
<keyword evidence="5" id="KW-0653">Protein transport</keyword>
<dbReference type="OrthoDB" id="10263328at2759"/>
<evidence type="ECO:0000256" key="6">
    <source>
        <dbReference type="SAM" id="Phobius"/>
    </source>
</evidence>
<proteinExistence type="predicted"/>
<keyword evidence="3" id="KW-0963">Cytoplasm</keyword>
<keyword evidence="6" id="KW-0812">Transmembrane</keyword>
<comment type="subcellular location">
    <subcellularLocation>
        <location evidence="1">Cytoplasm</location>
    </subcellularLocation>
</comment>
<evidence type="ECO:0000259" key="7">
    <source>
        <dbReference type="Pfam" id="PF25574"/>
    </source>
</evidence>
<dbReference type="GO" id="GO:0005737">
    <property type="term" value="C:cytoplasm"/>
    <property type="evidence" value="ECO:0007669"/>
    <property type="project" value="UniProtKB-SubCell"/>
</dbReference>
<dbReference type="Pfam" id="PF25574">
    <property type="entry name" value="TPR_IMB1"/>
    <property type="match status" value="1"/>
</dbReference>
<evidence type="ECO:0000256" key="1">
    <source>
        <dbReference type="ARBA" id="ARBA00004496"/>
    </source>
</evidence>
<evidence type="ECO:0000256" key="2">
    <source>
        <dbReference type="ARBA" id="ARBA00022448"/>
    </source>
</evidence>
<keyword evidence="6" id="KW-1133">Transmembrane helix</keyword>
<sequence length="919" mass="105462">MLLVLFNGILPLYDEISAIFWFFTSVCFVFLLQLKLMKFLVIWLNKDSNFEYVFNFQYHLCPFTKMDPKTSQLIQLFQALENPNPETRNPANETIIQIIQNDPMNFLFYSSMIVNADNIPLSIVRMTITLMGRAIKPSVKAPLDLIAATFMDPSNAQKRAFIKQAVFRGLMFSDQVIRQQASNCICILIQIEKDQWLDLFPALLSVASSSDYPIDAHCGAVYCFSQLLDENIPFEVIISTARDFYSYITQILNNPSAFSPALIQDSLNCFNSILKKIPIQNEEEIDLCLKIIQKNISLKDEKNVNCILKILNTLFRMTYSANILNYIQFYLEITTQILQEGDLNNQLAVIDFWDKIANFEKKQEQSLGVINGVAKSFFPVLLTAMTSNLSSHIENGLSDDDSFEEDEAYSTGCHCLSRFFKAAPDVVFECVAKLWQPENFQKTDGQIFALISITSIINKVVYEPLINFLEINRKEIFTLSVNGPQFISWLTLKLIQKALYHLNIFIRNEEDFKELMECLQQCSVKDPALAPECCYTIFLICKNENDNRQKFTTQFTSTVTKHFDFLWQFVNVYTTQSNTINMIVQSFDALCGLITITPDTHFNILSKTIESVISILRQTFSMENQSSEEVLYNLQLAMCSVITSIATKIAINHLDFPWGNQLIPMLFHLVKQKQTQIYEESLLAFSAVILCSKENYAPFVPETMDMLLVMLQTGSPDVIKQVIITLSDLFRNLKNVMLIYTDNVFKHLVPMVYNENFNIELIIEIVATLTDIMISQDITNPENRNELFTVLLSLLKTTNLNAESKHSRKFATYFFEIILYSFAIVISKSKEDEAFLSMNFNECFIPINMYINFVCHEDDSLKSFCMIVKSIGEAYKKRVQIKLNSRKITALLKLAKDKKSSNGSLSLLANQTMNFIHNL</sequence>
<dbReference type="RefSeq" id="XP_068351307.1">
    <property type="nucleotide sequence ID" value="XM_068494640.1"/>
</dbReference>
<organism evidence="8 9">
    <name type="scientific">Tritrichomonas foetus</name>
    <dbReference type="NCBI Taxonomy" id="1144522"/>
    <lineage>
        <taxon>Eukaryota</taxon>
        <taxon>Metamonada</taxon>
        <taxon>Parabasalia</taxon>
        <taxon>Tritrichomonadida</taxon>
        <taxon>Tritrichomonadidae</taxon>
        <taxon>Tritrichomonas</taxon>
    </lineage>
</organism>
<dbReference type="InterPro" id="IPR040122">
    <property type="entry name" value="Importin_beta"/>
</dbReference>
<comment type="caution">
    <text evidence="8">The sequence shown here is derived from an EMBL/GenBank/DDBJ whole genome shotgun (WGS) entry which is preliminary data.</text>
</comment>
<keyword evidence="4" id="KW-0677">Repeat</keyword>
<evidence type="ECO:0000256" key="3">
    <source>
        <dbReference type="ARBA" id="ARBA00022490"/>
    </source>
</evidence>
<gene>
    <name evidence="8" type="ORF">TRFO_09023</name>
</gene>
<keyword evidence="6" id="KW-0472">Membrane</keyword>
<dbReference type="EMBL" id="MLAK01001071">
    <property type="protein sequence ID" value="OHS98170.1"/>
    <property type="molecule type" value="Genomic_DNA"/>
</dbReference>
<name>A0A1J4JGA4_9EUKA</name>
<evidence type="ECO:0000256" key="5">
    <source>
        <dbReference type="ARBA" id="ARBA00022927"/>
    </source>
</evidence>
<dbReference type="InterPro" id="IPR016024">
    <property type="entry name" value="ARM-type_fold"/>
</dbReference>
<feature type="transmembrane region" description="Helical" evidence="6">
    <location>
        <begin position="16"/>
        <end position="34"/>
    </location>
</feature>
<dbReference type="SUPFAM" id="SSF48371">
    <property type="entry name" value="ARM repeat"/>
    <property type="match status" value="1"/>
</dbReference>
<keyword evidence="9" id="KW-1185">Reference proteome</keyword>
<dbReference type="GO" id="GO:0006606">
    <property type="term" value="P:protein import into nucleus"/>
    <property type="evidence" value="ECO:0007669"/>
    <property type="project" value="InterPro"/>
</dbReference>
<dbReference type="PANTHER" id="PTHR10527">
    <property type="entry name" value="IMPORTIN BETA"/>
    <property type="match status" value="1"/>
</dbReference>
<dbReference type="GeneID" id="94829344"/>
<dbReference type="VEuPathDB" id="TrichDB:TRFO_09023"/>
<dbReference type="Proteomes" id="UP000179807">
    <property type="component" value="Unassembled WGS sequence"/>
</dbReference>
<dbReference type="InterPro" id="IPR011989">
    <property type="entry name" value="ARM-like"/>
</dbReference>
<dbReference type="Gene3D" id="1.25.10.10">
    <property type="entry name" value="Leucine-rich Repeat Variant"/>
    <property type="match status" value="2"/>
</dbReference>
<dbReference type="AlphaFoldDB" id="A0A1J4JGA4"/>
<dbReference type="InterPro" id="IPR058584">
    <property type="entry name" value="IMB1_TNPO1-like_TPR"/>
</dbReference>
<evidence type="ECO:0000313" key="9">
    <source>
        <dbReference type="Proteomes" id="UP000179807"/>
    </source>
</evidence>
<reference evidence="8" key="1">
    <citation type="submission" date="2016-10" db="EMBL/GenBank/DDBJ databases">
        <authorList>
            <person name="Benchimol M."/>
            <person name="Almeida L.G."/>
            <person name="Vasconcelos A.T."/>
            <person name="Perreira-Neves A."/>
            <person name="Rosa I.A."/>
            <person name="Tasca T."/>
            <person name="Bogo M.R."/>
            <person name="de Souza W."/>
        </authorList>
    </citation>
    <scope>NUCLEOTIDE SEQUENCE [LARGE SCALE GENOMIC DNA]</scope>
    <source>
        <strain evidence="8">K</strain>
    </source>
</reference>
<protein>
    <recommendedName>
        <fullName evidence="7">Importin subunit beta-1/Transportin-1-like TPR repeats domain-containing protein</fullName>
    </recommendedName>
</protein>
<accession>A0A1J4JGA4</accession>
<evidence type="ECO:0000313" key="8">
    <source>
        <dbReference type="EMBL" id="OHS98170.1"/>
    </source>
</evidence>
<keyword evidence="2" id="KW-0813">Transport</keyword>
<feature type="domain" description="Importin subunit beta-1/Transportin-1-like TPR repeats" evidence="7">
    <location>
        <begin position="515"/>
        <end position="893"/>
    </location>
</feature>